<keyword evidence="1" id="KW-1133">Transmembrane helix</keyword>
<comment type="caution">
    <text evidence="2">The sequence shown here is derived from an EMBL/GenBank/DDBJ whole genome shotgun (WGS) entry which is preliminary data.</text>
</comment>
<evidence type="ECO:0000313" key="3">
    <source>
        <dbReference type="Proteomes" id="UP001208131"/>
    </source>
</evidence>
<dbReference type="AlphaFoldDB" id="A0AAE3LHV7"/>
<dbReference type="EMBL" id="JAOQJZ010000007">
    <property type="protein sequence ID" value="MCU6705870.1"/>
    <property type="molecule type" value="Genomic_DNA"/>
</dbReference>
<evidence type="ECO:0000256" key="1">
    <source>
        <dbReference type="SAM" id="Phobius"/>
    </source>
</evidence>
<dbReference type="RefSeq" id="WP_117892697.1">
    <property type="nucleotide sequence ID" value="NZ_JAOQJZ010000007.1"/>
</dbReference>
<feature type="transmembrane region" description="Helical" evidence="1">
    <location>
        <begin position="101"/>
        <end position="122"/>
    </location>
</feature>
<protein>
    <submittedName>
        <fullName evidence="2">Uncharacterized protein</fullName>
    </submittedName>
</protein>
<keyword evidence="1" id="KW-0472">Membrane</keyword>
<reference evidence="2 3" key="1">
    <citation type="journal article" date="2021" name="ISME Commun">
        <title>Automated analysis of genomic sequences facilitates high-throughput and comprehensive description of bacteria.</title>
        <authorList>
            <person name="Hitch T.C.A."/>
        </authorList>
    </citation>
    <scope>NUCLEOTIDE SEQUENCE [LARGE SCALE GENOMIC DNA]</scope>
    <source>
        <strain evidence="2 3">Sanger_31</strain>
    </source>
</reference>
<keyword evidence="3" id="KW-1185">Reference proteome</keyword>
<name>A0AAE3LHV7_9FIRM</name>
<feature type="transmembrane region" description="Helical" evidence="1">
    <location>
        <begin position="128"/>
        <end position="146"/>
    </location>
</feature>
<organism evidence="2 3">
    <name type="scientific">Hominimerdicola aceti</name>
    <dbReference type="NCBI Taxonomy" id="2981726"/>
    <lineage>
        <taxon>Bacteria</taxon>
        <taxon>Bacillati</taxon>
        <taxon>Bacillota</taxon>
        <taxon>Clostridia</taxon>
        <taxon>Eubacteriales</taxon>
        <taxon>Oscillospiraceae</taxon>
        <taxon>Hominimerdicola</taxon>
    </lineage>
</organism>
<keyword evidence="1" id="KW-0812">Transmembrane</keyword>
<accession>A0AAE3LHV7</accession>
<evidence type="ECO:0000313" key="2">
    <source>
        <dbReference type="EMBL" id="MCU6705870.1"/>
    </source>
</evidence>
<gene>
    <name evidence="2" type="ORF">OCV57_08025</name>
</gene>
<dbReference type="Proteomes" id="UP001208131">
    <property type="component" value="Unassembled WGS sequence"/>
</dbReference>
<proteinExistence type="predicted"/>
<sequence length="172" mass="19767">MLAIRPVTYEVETSLSPKRVLRKLDGDLIEHRPTINILSQSKFMKNHRDDTIFYGYRTDAESFQIFHHTAKKRDGGSTGFYGKVEKTPNGSRIYGKFRKPIYAYVVGVIWTVLVLFLTLMLVALEEKTGAVCFAAIWLVGLFLMFWDNKKKFVRAYLDSFPPAVSKTDESDE</sequence>